<feature type="domain" description="Solute-binding protein family 3/N-terminal" evidence="6">
    <location>
        <begin position="24"/>
        <end position="251"/>
    </location>
</feature>
<evidence type="ECO:0000313" key="8">
    <source>
        <dbReference type="Proteomes" id="UP001595583"/>
    </source>
</evidence>
<organism evidence="7 8">
    <name type="scientific">Aquamicrobium soli</name>
    <dbReference type="NCBI Taxonomy" id="1811518"/>
    <lineage>
        <taxon>Bacteria</taxon>
        <taxon>Pseudomonadati</taxon>
        <taxon>Pseudomonadota</taxon>
        <taxon>Alphaproteobacteria</taxon>
        <taxon>Hyphomicrobiales</taxon>
        <taxon>Phyllobacteriaceae</taxon>
        <taxon>Aquamicrobium</taxon>
    </lineage>
</organism>
<evidence type="ECO:0000256" key="5">
    <source>
        <dbReference type="SAM" id="SignalP"/>
    </source>
</evidence>
<keyword evidence="8" id="KW-1185">Reference proteome</keyword>
<dbReference type="RefSeq" id="WP_378224492.1">
    <property type="nucleotide sequence ID" value="NZ_JBHRTK010000028.1"/>
</dbReference>
<protein>
    <submittedName>
        <fullName evidence="7">Transporter substrate-binding domain-containing protein</fullName>
    </submittedName>
</protein>
<comment type="similarity">
    <text evidence="2 4">Belongs to the bacterial solute-binding protein 3 family.</text>
</comment>
<dbReference type="Pfam" id="PF00497">
    <property type="entry name" value="SBP_bac_3"/>
    <property type="match status" value="1"/>
</dbReference>
<proteinExistence type="inferred from homology"/>
<dbReference type="SUPFAM" id="SSF53850">
    <property type="entry name" value="Periplasmic binding protein-like II"/>
    <property type="match status" value="1"/>
</dbReference>
<reference evidence="8" key="1">
    <citation type="journal article" date="2019" name="Int. J. Syst. Evol. Microbiol.">
        <title>The Global Catalogue of Microorganisms (GCM) 10K type strain sequencing project: providing services to taxonomists for standard genome sequencing and annotation.</title>
        <authorList>
            <consortium name="The Broad Institute Genomics Platform"/>
            <consortium name="The Broad Institute Genome Sequencing Center for Infectious Disease"/>
            <person name="Wu L."/>
            <person name="Ma J."/>
        </authorList>
    </citation>
    <scope>NUCLEOTIDE SEQUENCE [LARGE SCALE GENOMIC DNA]</scope>
    <source>
        <strain evidence="8">KCTC 52165</strain>
    </source>
</reference>
<dbReference type="Proteomes" id="UP001595583">
    <property type="component" value="Unassembled WGS sequence"/>
</dbReference>
<evidence type="ECO:0000256" key="2">
    <source>
        <dbReference type="ARBA" id="ARBA00010333"/>
    </source>
</evidence>
<dbReference type="InterPro" id="IPR001638">
    <property type="entry name" value="Solute-binding_3/MltF_N"/>
</dbReference>
<evidence type="ECO:0000313" key="7">
    <source>
        <dbReference type="EMBL" id="MFC3208758.1"/>
    </source>
</evidence>
<dbReference type="PANTHER" id="PTHR35936">
    <property type="entry name" value="MEMBRANE-BOUND LYTIC MUREIN TRANSGLYCOSYLASE F"/>
    <property type="match status" value="1"/>
</dbReference>
<dbReference type="Gene3D" id="3.40.190.10">
    <property type="entry name" value="Periplasmic binding protein-like II"/>
    <property type="match status" value="2"/>
</dbReference>
<evidence type="ECO:0000256" key="4">
    <source>
        <dbReference type="RuleBase" id="RU003744"/>
    </source>
</evidence>
<comment type="caution">
    <text evidence="7">The sequence shown here is derived from an EMBL/GenBank/DDBJ whole genome shotgun (WGS) entry which is preliminary data.</text>
</comment>
<evidence type="ECO:0000256" key="3">
    <source>
        <dbReference type="ARBA" id="ARBA00022729"/>
    </source>
</evidence>
<name>A0ABV7KEJ7_9HYPH</name>
<evidence type="ECO:0000259" key="6">
    <source>
        <dbReference type="SMART" id="SM00062"/>
    </source>
</evidence>
<evidence type="ECO:0000256" key="1">
    <source>
        <dbReference type="ARBA" id="ARBA00004196"/>
    </source>
</evidence>
<dbReference type="PROSITE" id="PS01039">
    <property type="entry name" value="SBP_BACTERIAL_3"/>
    <property type="match status" value="1"/>
</dbReference>
<comment type="subcellular location">
    <subcellularLocation>
        <location evidence="1">Cell envelope</location>
    </subcellularLocation>
</comment>
<gene>
    <name evidence="7" type="ORF">ACFOHJ_21270</name>
</gene>
<dbReference type="EMBL" id="JBHRTK010000028">
    <property type="protein sequence ID" value="MFC3208758.1"/>
    <property type="molecule type" value="Genomic_DNA"/>
</dbReference>
<dbReference type="SMART" id="SM00062">
    <property type="entry name" value="PBPb"/>
    <property type="match status" value="1"/>
</dbReference>
<sequence length="254" mass="27656">MKAFLAAIACLLALLFAAHAGDAPLRMGVEGAYPPFNFVDAAGKVQGFDVDIGEALCAQLERKCEWVVVPWDGLIPALQAGKFDVLMSSMTITPERRRQILFTKPYYFSYGMMITNKGSGLAFTPESLKGHTVGVQAATTHEAWLRDHFGDAIELHAYPSSDDMFLDFQNGRLDAVFAEAPAMVPWMEANGGVSAYEQIGENVTDPALGTEIGIAVRKDDTRLVGELNAALDAIIADKTFATIAKRYFSFPLRP</sequence>
<feature type="signal peptide" evidence="5">
    <location>
        <begin position="1"/>
        <end position="20"/>
    </location>
</feature>
<accession>A0ABV7KEJ7</accession>
<dbReference type="InterPro" id="IPR018313">
    <property type="entry name" value="SBP_3_CS"/>
</dbReference>
<feature type="chain" id="PRO_5047420515" evidence="5">
    <location>
        <begin position="21"/>
        <end position="254"/>
    </location>
</feature>
<keyword evidence="3 5" id="KW-0732">Signal</keyword>
<dbReference type="PANTHER" id="PTHR35936:SF17">
    <property type="entry name" value="ARGININE-BINDING EXTRACELLULAR PROTEIN ARTP"/>
    <property type="match status" value="1"/>
</dbReference>